<comment type="cofactor">
    <cofactor evidence="3">
        <name>Zn(2+)</name>
        <dbReference type="ChEBI" id="CHEBI:29105"/>
    </cofactor>
    <text evidence="3">Binds 2 Zn(2+) ions per subunit.</text>
</comment>
<dbReference type="PANTHER" id="PTHR32494:SF5">
    <property type="entry name" value="ALLANTOATE AMIDOHYDROLASE"/>
    <property type="match status" value="1"/>
</dbReference>
<evidence type="ECO:0000256" key="2">
    <source>
        <dbReference type="ARBA" id="ARBA00022801"/>
    </source>
</evidence>
<keyword evidence="2" id="KW-0378">Hydrolase</keyword>
<dbReference type="Pfam" id="PF01546">
    <property type="entry name" value="Peptidase_M20"/>
    <property type="match status" value="1"/>
</dbReference>
<dbReference type="InterPro" id="IPR002933">
    <property type="entry name" value="Peptidase_M20"/>
</dbReference>
<feature type="binding site" evidence="3">
    <location>
        <position position="126"/>
    </location>
    <ligand>
        <name>Zn(2+)</name>
        <dbReference type="ChEBI" id="CHEBI:29105"/>
        <label>2</label>
    </ligand>
</feature>
<evidence type="ECO:0000256" key="1">
    <source>
        <dbReference type="ARBA" id="ARBA00006153"/>
    </source>
</evidence>
<keyword evidence="3" id="KW-0479">Metal-binding</keyword>
<feature type="binding site" evidence="3">
    <location>
        <position position="91"/>
    </location>
    <ligand>
        <name>Zn(2+)</name>
        <dbReference type="ChEBI" id="CHEBI:29105"/>
        <label>2</label>
    </ligand>
</feature>
<keyword evidence="6" id="KW-1185">Reference proteome</keyword>
<dbReference type="SUPFAM" id="SSF55031">
    <property type="entry name" value="Bacterial exopeptidase dimerisation domain"/>
    <property type="match status" value="1"/>
</dbReference>
<dbReference type="OrthoDB" id="9808195at2"/>
<organism evidence="5 6">
    <name type="scientific">Dethiosulfatibacter aminovorans DSM 17477</name>
    <dbReference type="NCBI Taxonomy" id="1121476"/>
    <lineage>
        <taxon>Bacteria</taxon>
        <taxon>Bacillati</taxon>
        <taxon>Bacillota</taxon>
        <taxon>Tissierellia</taxon>
        <taxon>Dethiosulfatibacter</taxon>
    </lineage>
</organism>
<dbReference type="STRING" id="1121476.SAMN02745751_00449"/>
<dbReference type="Pfam" id="PF07687">
    <property type="entry name" value="M20_dimer"/>
    <property type="match status" value="1"/>
</dbReference>
<accession>A0A1M6BRR4</accession>
<dbReference type="PIRSF" id="PIRSF001235">
    <property type="entry name" value="Amidase_carbamoylase"/>
    <property type="match status" value="1"/>
</dbReference>
<sequence>MKTNLDRIVKDIEELSKFNSTPGRGLTRFSFTEEDRQARNYIKRELEKLDLYVYEDAAGTVFGRMKDYPVEMPSIMVGSHFDSVKNGGNFDGPAGIAMGLEVMRSLVENNVKTAYPVEFVGMIEEEGGRFGGGVFGSRAMTVGVTLEELKANCDSDGISMAEAMASFGLEPEKISSAKRSPDEIRAFIELHIEQGPVLEKENLDVGLVEYIVGIAEYRIGIKGRPDHAGTTPMNLRKDALIAASELVCQIEELALSQGDGTVATVGAMDVFPGAANIVPGEVELTVDIRSRNQDCIDGVVAGIKRSLKDKADSRGLAWEMRELLNVTPVTMSEKILNTMQEKADEGGIGYKKMTSGAGHDAMIMASMVDSGLVFVPSRDGRSHCPEEWTDYDQLQKGIELIYHTILGIGEVE</sequence>
<proteinExistence type="inferred from homology"/>
<dbReference type="NCBIfam" id="TIGR01879">
    <property type="entry name" value="hydantase"/>
    <property type="match status" value="1"/>
</dbReference>
<dbReference type="Gene3D" id="3.40.630.10">
    <property type="entry name" value="Zn peptidases"/>
    <property type="match status" value="1"/>
</dbReference>
<gene>
    <name evidence="5" type="ORF">SAMN02745751_00449</name>
</gene>
<dbReference type="SUPFAM" id="SSF53187">
    <property type="entry name" value="Zn-dependent exopeptidases"/>
    <property type="match status" value="1"/>
</dbReference>
<dbReference type="InterPro" id="IPR036264">
    <property type="entry name" value="Bact_exopeptidase_dim_dom"/>
</dbReference>
<evidence type="ECO:0000259" key="4">
    <source>
        <dbReference type="Pfam" id="PF07687"/>
    </source>
</evidence>
<feature type="domain" description="Peptidase M20 dimerisation" evidence="4">
    <location>
        <begin position="213"/>
        <end position="311"/>
    </location>
</feature>
<feature type="binding site" evidence="3">
    <location>
        <position position="191"/>
    </location>
    <ligand>
        <name>Zn(2+)</name>
        <dbReference type="ChEBI" id="CHEBI:29105"/>
        <label>1</label>
    </ligand>
</feature>
<dbReference type="InterPro" id="IPR011650">
    <property type="entry name" value="Peptidase_M20_dimer"/>
</dbReference>
<dbReference type="EMBL" id="FQZL01000005">
    <property type="protein sequence ID" value="SHI51429.1"/>
    <property type="molecule type" value="Genomic_DNA"/>
</dbReference>
<dbReference type="Proteomes" id="UP000184052">
    <property type="component" value="Unassembled WGS sequence"/>
</dbReference>
<comment type="similarity">
    <text evidence="1">Belongs to the peptidase M20 family.</text>
</comment>
<evidence type="ECO:0000313" key="5">
    <source>
        <dbReference type="EMBL" id="SHI51429.1"/>
    </source>
</evidence>
<dbReference type="PANTHER" id="PTHR32494">
    <property type="entry name" value="ALLANTOATE DEIMINASE-RELATED"/>
    <property type="match status" value="1"/>
</dbReference>
<feature type="binding site" evidence="3">
    <location>
        <position position="80"/>
    </location>
    <ligand>
        <name>Zn(2+)</name>
        <dbReference type="ChEBI" id="CHEBI:29105"/>
        <label>1</label>
    </ligand>
</feature>
<keyword evidence="3" id="KW-0862">Zinc</keyword>
<reference evidence="5 6" key="1">
    <citation type="submission" date="2016-11" db="EMBL/GenBank/DDBJ databases">
        <authorList>
            <person name="Jaros S."/>
            <person name="Januszkiewicz K."/>
            <person name="Wedrychowicz H."/>
        </authorList>
    </citation>
    <scope>NUCLEOTIDE SEQUENCE [LARGE SCALE GENOMIC DNA]</scope>
    <source>
        <strain evidence="5 6">DSM 17477</strain>
    </source>
</reference>
<dbReference type="InterPro" id="IPR010158">
    <property type="entry name" value="Amidase_Cbmase"/>
</dbReference>
<dbReference type="Gene3D" id="3.30.70.360">
    <property type="match status" value="1"/>
</dbReference>
<name>A0A1M6BRR4_9FIRM</name>
<evidence type="ECO:0000256" key="3">
    <source>
        <dbReference type="PIRSR" id="PIRSR001235-1"/>
    </source>
</evidence>
<protein>
    <submittedName>
        <fullName evidence="5">Allantoate deiminase</fullName>
    </submittedName>
</protein>
<feature type="binding site" evidence="3">
    <location>
        <position position="91"/>
    </location>
    <ligand>
        <name>Zn(2+)</name>
        <dbReference type="ChEBI" id="CHEBI:29105"/>
        <label>1</label>
    </ligand>
</feature>
<feature type="binding site" evidence="3">
    <location>
        <position position="383"/>
    </location>
    <ligand>
        <name>Zn(2+)</name>
        <dbReference type="ChEBI" id="CHEBI:29105"/>
        <label>2</label>
    </ligand>
</feature>
<evidence type="ECO:0000313" key="6">
    <source>
        <dbReference type="Proteomes" id="UP000184052"/>
    </source>
</evidence>
<dbReference type="RefSeq" id="WP_073047156.1">
    <property type="nucleotide sequence ID" value="NZ_FQZL01000005.1"/>
</dbReference>
<dbReference type="GO" id="GO:0016813">
    <property type="term" value="F:hydrolase activity, acting on carbon-nitrogen (but not peptide) bonds, in linear amidines"/>
    <property type="evidence" value="ECO:0007669"/>
    <property type="project" value="InterPro"/>
</dbReference>
<dbReference type="AlphaFoldDB" id="A0A1M6BRR4"/>
<dbReference type="NCBIfam" id="NF006771">
    <property type="entry name" value="PRK09290.1-5"/>
    <property type="match status" value="1"/>
</dbReference>
<dbReference type="GO" id="GO:0046872">
    <property type="term" value="F:metal ion binding"/>
    <property type="evidence" value="ECO:0007669"/>
    <property type="project" value="UniProtKB-KW"/>
</dbReference>
<dbReference type="CDD" id="cd03884">
    <property type="entry name" value="M20_bAS"/>
    <property type="match status" value="1"/>
</dbReference>